<accession>A0ACD5AET4</accession>
<reference evidence="1" key="1">
    <citation type="journal article" date="2025" name="Int. J. Syst. Evol. Microbiol.">
        <title>Streptomyces citrinus sp. nov., with yellow diffusible pigment.</title>
        <authorList>
            <person name="He Y."/>
            <person name="Yang E."/>
            <person name="Xu J."/>
            <person name="Sun Y."/>
            <person name="Sun L."/>
        </authorList>
    </citation>
    <scope>NUCLEOTIDE SEQUENCE</scope>
    <source>
        <strain evidence="1">Q6</strain>
    </source>
</reference>
<sequence>MRVRSPLFSALLAGALAVAVLGAAGSVTHAAGNEREGAPTATVTVVDDSTTPR</sequence>
<protein>
    <submittedName>
        <fullName evidence="1">Uncharacterized protein</fullName>
    </submittedName>
</protein>
<evidence type="ECO:0000313" key="1">
    <source>
        <dbReference type="EMBL" id="WWQ65598.1"/>
    </source>
</evidence>
<keyword evidence="2" id="KW-1185">Reference proteome</keyword>
<dbReference type="EMBL" id="CP146022">
    <property type="protein sequence ID" value="WWQ65598.1"/>
    <property type="molecule type" value="Genomic_DNA"/>
</dbReference>
<dbReference type="Proteomes" id="UP001432251">
    <property type="component" value="Chromosome"/>
</dbReference>
<name>A0ACD5AET4_9ACTN</name>
<proteinExistence type="predicted"/>
<organism evidence="1 2">
    <name type="scientific">Streptomyces citrinus</name>
    <dbReference type="NCBI Taxonomy" id="3118173"/>
    <lineage>
        <taxon>Bacteria</taxon>
        <taxon>Bacillati</taxon>
        <taxon>Actinomycetota</taxon>
        <taxon>Actinomycetes</taxon>
        <taxon>Kitasatosporales</taxon>
        <taxon>Streptomycetaceae</taxon>
        <taxon>Streptomyces</taxon>
    </lineage>
</organism>
<gene>
    <name evidence="1" type="ORF">V2W30_21275</name>
</gene>
<evidence type="ECO:0000313" key="2">
    <source>
        <dbReference type="Proteomes" id="UP001432251"/>
    </source>
</evidence>